<dbReference type="Proteomes" id="UP001597079">
    <property type="component" value="Unassembled WGS sequence"/>
</dbReference>
<name>A0ABW4JNS9_9BACL</name>
<evidence type="ECO:0000256" key="1">
    <source>
        <dbReference type="SAM" id="Phobius"/>
    </source>
</evidence>
<feature type="transmembrane region" description="Helical" evidence="1">
    <location>
        <begin position="220"/>
        <end position="238"/>
    </location>
</feature>
<feature type="transmembrane region" description="Helical" evidence="1">
    <location>
        <begin position="250"/>
        <end position="269"/>
    </location>
</feature>
<feature type="transmembrane region" description="Helical" evidence="1">
    <location>
        <begin position="165"/>
        <end position="187"/>
    </location>
</feature>
<evidence type="ECO:0000313" key="3">
    <source>
        <dbReference type="Proteomes" id="UP001597079"/>
    </source>
</evidence>
<feature type="transmembrane region" description="Helical" evidence="1">
    <location>
        <begin position="131"/>
        <end position="150"/>
    </location>
</feature>
<dbReference type="InterPro" id="IPR008875">
    <property type="entry name" value="TraX"/>
</dbReference>
<comment type="caution">
    <text evidence="2">The sequence shown here is derived from an EMBL/GenBank/DDBJ whole genome shotgun (WGS) entry which is preliminary data.</text>
</comment>
<protein>
    <submittedName>
        <fullName evidence="2">TraX family protein</fullName>
    </submittedName>
</protein>
<feature type="transmembrane region" description="Helical" evidence="1">
    <location>
        <begin position="77"/>
        <end position="96"/>
    </location>
</feature>
<feature type="transmembrane region" description="Helical" evidence="1">
    <location>
        <begin position="12"/>
        <end position="30"/>
    </location>
</feature>
<gene>
    <name evidence="2" type="ORF">ACFSB2_23620</name>
</gene>
<dbReference type="Pfam" id="PF05857">
    <property type="entry name" value="TraX"/>
    <property type="match status" value="1"/>
</dbReference>
<keyword evidence="3" id="KW-1185">Reference proteome</keyword>
<keyword evidence="1" id="KW-0812">Transmembrane</keyword>
<keyword evidence="1" id="KW-0472">Membrane</keyword>
<reference evidence="3" key="1">
    <citation type="journal article" date="2019" name="Int. J. Syst. Evol. Microbiol.">
        <title>The Global Catalogue of Microorganisms (GCM) 10K type strain sequencing project: providing services to taxonomists for standard genome sequencing and annotation.</title>
        <authorList>
            <consortium name="The Broad Institute Genomics Platform"/>
            <consortium name="The Broad Institute Genome Sequencing Center for Infectious Disease"/>
            <person name="Wu L."/>
            <person name="Ma J."/>
        </authorList>
    </citation>
    <scope>NUCLEOTIDE SEQUENCE [LARGE SCALE GENOMIC DNA]</scope>
    <source>
        <strain evidence="3">CGMCC 1.12286</strain>
    </source>
</reference>
<sequence>MRVLKDSRNESRLKFSTFALKVIALVAMLADHLQGSFPHTFPVVFGWFGRIAIPIFMFCVVQGLVHTRNTKKYLFRLYIGSVMMAAGSFVIQMCFSHTQTRIADNIFATFLLLAILITLTKAKMATSKKIVLWTCFWLIQIFSFALSTWLEKISTSGAYLVNGLMPNILTCQGSVIFIVLGIFMYMFRNHRGRFTIFYTIYCAAILVMAGLGGFTLQHLFYQNYQWIMIIALPFILAYSGKRGKSLKQFFYTFYPLHIWFLFIVANLLANR</sequence>
<feature type="transmembrane region" description="Helical" evidence="1">
    <location>
        <begin position="42"/>
        <end position="65"/>
    </location>
</feature>
<accession>A0ABW4JNS9</accession>
<feature type="transmembrane region" description="Helical" evidence="1">
    <location>
        <begin position="102"/>
        <end position="119"/>
    </location>
</feature>
<organism evidence="2 3">
    <name type="scientific">Alicyclobacillus fodiniaquatilis</name>
    <dbReference type="NCBI Taxonomy" id="1661150"/>
    <lineage>
        <taxon>Bacteria</taxon>
        <taxon>Bacillati</taxon>
        <taxon>Bacillota</taxon>
        <taxon>Bacilli</taxon>
        <taxon>Bacillales</taxon>
        <taxon>Alicyclobacillaceae</taxon>
        <taxon>Alicyclobacillus</taxon>
    </lineage>
</organism>
<feature type="transmembrane region" description="Helical" evidence="1">
    <location>
        <begin position="194"/>
        <end position="214"/>
    </location>
</feature>
<dbReference type="RefSeq" id="WP_377945568.1">
    <property type="nucleotide sequence ID" value="NZ_JBHUCX010000097.1"/>
</dbReference>
<proteinExistence type="predicted"/>
<dbReference type="EMBL" id="JBHUCX010000097">
    <property type="protein sequence ID" value="MFD1677656.1"/>
    <property type="molecule type" value="Genomic_DNA"/>
</dbReference>
<keyword evidence="1" id="KW-1133">Transmembrane helix</keyword>
<evidence type="ECO:0000313" key="2">
    <source>
        <dbReference type="EMBL" id="MFD1677656.1"/>
    </source>
</evidence>